<accession>A0A6L2N8P2</accession>
<keyword evidence="1" id="KW-0812">Transmembrane</keyword>
<evidence type="ECO:0000313" key="2">
    <source>
        <dbReference type="EMBL" id="GEU81979.1"/>
    </source>
</evidence>
<dbReference type="PANTHER" id="PTHR48462">
    <property type="entry name" value="PROTEIN, PUTATIVE-RELATED"/>
    <property type="match status" value="1"/>
</dbReference>
<feature type="transmembrane region" description="Helical" evidence="1">
    <location>
        <begin position="12"/>
        <end position="29"/>
    </location>
</feature>
<protein>
    <submittedName>
        <fullName evidence="2">Uncharacterized protein</fullName>
    </submittedName>
</protein>
<gene>
    <name evidence="2" type="ORF">Tci_053957</name>
</gene>
<proteinExistence type="predicted"/>
<name>A0A6L2N8P2_TANCI</name>
<dbReference type="PANTHER" id="PTHR48462:SF1">
    <property type="entry name" value="PROTEIN, PUTATIVE-RELATED"/>
    <property type="match status" value="1"/>
</dbReference>
<comment type="caution">
    <text evidence="2">The sequence shown here is derived from an EMBL/GenBank/DDBJ whole genome shotgun (WGS) entry which is preliminary data.</text>
</comment>
<reference evidence="2" key="1">
    <citation type="journal article" date="2019" name="Sci. Rep.">
        <title>Draft genome of Tanacetum cinerariifolium, the natural source of mosquito coil.</title>
        <authorList>
            <person name="Yamashiro T."/>
            <person name="Shiraishi A."/>
            <person name="Satake H."/>
            <person name="Nakayama K."/>
        </authorList>
    </citation>
    <scope>NUCLEOTIDE SEQUENCE</scope>
</reference>
<keyword evidence="1" id="KW-0472">Membrane</keyword>
<organism evidence="2">
    <name type="scientific">Tanacetum cinerariifolium</name>
    <name type="common">Dalmatian daisy</name>
    <name type="synonym">Chrysanthemum cinerariifolium</name>
    <dbReference type="NCBI Taxonomy" id="118510"/>
    <lineage>
        <taxon>Eukaryota</taxon>
        <taxon>Viridiplantae</taxon>
        <taxon>Streptophyta</taxon>
        <taxon>Embryophyta</taxon>
        <taxon>Tracheophyta</taxon>
        <taxon>Spermatophyta</taxon>
        <taxon>Magnoliopsida</taxon>
        <taxon>eudicotyledons</taxon>
        <taxon>Gunneridae</taxon>
        <taxon>Pentapetalae</taxon>
        <taxon>asterids</taxon>
        <taxon>campanulids</taxon>
        <taxon>Asterales</taxon>
        <taxon>Asteraceae</taxon>
        <taxon>Asteroideae</taxon>
        <taxon>Anthemideae</taxon>
        <taxon>Anthemidinae</taxon>
        <taxon>Tanacetum</taxon>
    </lineage>
</organism>
<dbReference type="EMBL" id="BKCJ010008392">
    <property type="protein sequence ID" value="GEU81979.1"/>
    <property type="molecule type" value="Genomic_DNA"/>
</dbReference>
<dbReference type="AlphaFoldDB" id="A0A6L2N8P2"/>
<keyword evidence="1" id="KW-1133">Transmembrane helix</keyword>
<evidence type="ECO:0000256" key="1">
    <source>
        <dbReference type="SAM" id="Phobius"/>
    </source>
</evidence>
<sequence length="399" mass="44530">MRQHNISTSLTSTSLSMILFIPVLLLFISCTTLPFSFGGLGVYSAGDVLNYAFLAFRLQSAGLQTKLLRHSGIISLGPIFNDALSVFNTSMETDLLINPTEIVAPKLMKKMATHVRTHAFFISSTDCLVDFSKGGSHTHTHTRVTKNAKSIFSLSHRQIALWTFQREDHTSDWLRTVLISGLGQTMNGKTYRCVLCYRLGILLFYVSKPCSPRSRVFAEDIYGDHAISCAGIIGIKHRHNVVRDTFVDICYHSGISADKEVDIGLDGGREKSLRPTDVLLYSWDGGLDVCVDVTRSSHLTQTGMVDFVPVRAMIDAAQRKRGKYMTKCAAIGYEFLPFSFPSLGELEADAVRLLKRIRKFFMAQDIEARAAVHIFNIISFANAKREWAQILSQLPSNLF</sequence>
<dbReference type="PROSITE" id="PS51257">
    <property type="entry name" value="PROKAR_LIPOPROTEIN"/>
    <property type="match status" value="1"/>
</dbReference>